<sequence length="276" mass="30416">MAPERKPLLPAALPGSAVTLPPSGHGWKETAMAYFKLTRMHVLPAGADVGFWPGAWSLAMAAYLVAPWVTVRAAYGTITQQITSPRLWQIMSLVWCAGQEAFKLGLGGVFITLLYPLMKRWTYWPQAWLGMGMAWALPVAWVSNVGYRQFLPPAVTFAGCISWTLYYDTMYACQDRRDDIQAGIKSTAVLFGDYVRLMLGVFAVVFVACLAAAGTLMGYGIPYFLISVGGAAAHMAWQLVSIDLDNPKECWTGFKRNGIYTGLFIWIGMLAEYVKA</sequence>
<accession>A0ACC1TDB9</accession>
<organism evidence="1 2">
    <name type="scientific">Phlebia brevispora</name>
    <dbReference type="NCBI Taxonomy" id="194682"/>
    <lineage>
        <taxon>Eukaryota</taxon>
        <taxon>Fungi</taxon>
        <taxon>Dikarya</taxon>
        <taxon>Basidiomycota</taxon>
        <taxon>Agaricomycotina</taxon>
        <taxon>Agaricomycetes</taxon>
        <taxon>Polyporales</taxon>
        <taxon>Meruliaceae</taxon>
        <taxon>Phlebia</taxon>
    </lineage>
</organism>
<dbReference type="Proteomes" id="UP001148662">
    <property type="component" value="Unassembled WGS sequence"/>
</dbReference>
<name>A0ACC1TDB9_9APHY</name>
<keyword evidence="2" id="KW-1185">Reference proteome</keyword>
<gene>
    <name evidence="1" type="ORF">NM688_g894</name>
</gene>
<proteinExistence type="predicted"/>
<reference evidence="1" key="1">
    <citation type="submission" date="2022-07" db="EMBL/GenBank/DDBJ databases">
        <title>Genome Sequence of Phlebia brevispora.</title>
        <authorList>
            <person name="Buettner E."/>
        </authorList>
    </citation>
    <scope>NUCLEOTIDE SEQUENCE</scope>
    <source>
        <strain evidence="1">MPL23</strain>
    </source>
</reference>
<evidence type="ECO:0000313" key="1">
    <source>
        <dbReference type="EMBL" id="KAJ3558496.1"/>
    </source>
</evidence>
<comment type="caution">
    <text evidence="1">The sequence shown here is derived from an EMBL/GenBank/DDBJ whole genome shotgun (WGS) entry which is preliminary data.</text>
</comment>
<dbReference type="EMBL" id="JANHOG010000085">
    <property type="protein sequence ID" value="KAJ3558496.1"/>
    <property type="molecule type" value="Genomic_DNA"/>
</dbReference>
<evidence type="ECO:0000313" key="2">
    <source>
        <dbReference type="Proteomes" id="UP001148662"/>
    </source>
</evidence>
<protein>
    <submittedName>
        <fullName evidence="1">Uncharacterized protein</fullName>
    </submittedName>
</protein>